<dbReference type="PANTHER" id="PTHR30477">
    <property type="entry name" value="ABC-TRANSPORTER METAL-BINDING PROTEIN"/>
    <property type="match status" value="1"/>
</dbReference>
<keyword evidence="5" id="KW-1003">Cell membrane</keyword>
<evidence type="ECO:0000313" key="16">
    <source>
        <dbReference type="Proteomes" id="UP000269154"/>
    </source>
</evidence>
<dbReference type="GO" id="GO:0043190">
    <property type="term" value="C:ATP-binding cassette (ABC) transporter complex"/>
    <property type="evidence" value="ECO:0007669"/>
    <property type="project" value="InterPro"/>
</dbReference>
<dbReference type="GO" id="GO:0006829">
    <property type="term" value="P:zinc ion transport"/>
    <property type="evidence" value="ECO:0007669"/>
    <property type="project" value="UniProtKB-KW"/>
</dbReference>
<keyword evidence="4 13" id="KW-0813">Transport</keyword>
<keyword evidence="11 14" id="KW-0472">Membrane</keyword>
<feature type="transmembrane region" description="Helical" evidence="14">
    <location>
        <begin position="180"/>
        <end position="208"/>
    </location>
</feature>
<feature type="transmembrane region" description="Helical" evidence="14">
    <location>
        <begin position="18"/>
        <end position="38"/>
    </location>
</feature>
<evidence type="ECO:0000313" key="15">
    <source>
        <dbReference type="EMBL" id="RQH43611.1"/>
    </source>
</evidence>
<dbReference type="PANTHER" id="PTHR30477:SF23">
    <property type="entry name" value="HIGH-AFFINITY ZINC UPTAKE SYSTEM MEMBRANE PROTEIN ZNUB"/>
    <property type="match status" value="1"/>
</dbReference>
<evidence type="ECO:0000256" key="5">
    <source>
        <dbReference type="ARBA" id="ARBA00022475"/>
    </source>
</evidence>
<feature type="transmembrane region" description="Helical" evidence="14">
    <location>
        <begin position="95"/>
        <end position="114"/>
    </location>
</feature>
<organism evidence="15 16">
    <name type="scientific">Okeania hirsuta</name>
    <dbReference type="NCBI Taxonomy" id="1458930"/>
    <lineage>
        <taxon>Bacteria</taxon>
        <taxon>Bacillati</taxon>
        <taxon>Cyanobacteriota</taxon>
        <taxon>Cyanophyceae</taxon>
        <taxon>Oscillatoriophycideae</taxon>
        <taxon>Oscillatoriales</taxon>
        <taxon>Microcoleaceae</taxon>
        <taxon>Okeania</taxon>
    </lineage>
</organism>
<keyword evidence="9 14" id="KW-1133">Transmembrane helix</keyword>
<name>A0A3N6QDQ2_9CYAN</name>
<comment type="caution">
    <text evidence="15">The sequence shown here is derived from an EMBL/GenBank/DDBJ whole genome shotgun (WGS) entry which is preliminary data.</text>
</comment>
<evidence type="ECO:0000256" key="1">
    <source>
        <dbReference type="ARBA" id="ARBA00002313"/>
    </source>
</evidence>
<comment type="function">
    <text evidence="1">Involved in the high-affinity zinc uptake transport system.</text>
</comment>
<dbReference type="EMBL" id="RCBY01000059">
    <property type="protein sequence ID" value="RQH43611.1"/>
    <property type="molecule type" value="Genomic_DNA"/>
</dbReference>
<dbReference type="SUPFAM" id="SSF81345">
    <property type="entry name" value="ABC transporter involved in vitamin B12 uptake, BtuC"/>
    <property type="match status" value="1"/>
</dbReference>
<accession>A0A3N6QDQ2</accession>
<evidence type="ECO:0000256" key="8">
    <source>
        <dbReference type="ARBA" id="ARBA00022906"/>
    </source>
</evidence>
<dbReference type="InterPro" id="IPR037294">
    <property type="entry name" value="ABC_BtuC-like"/>
</dbReference>
<proteinExistence type="inferred from homology"/>
<reference evidence="15 16" key="1">
    <citation type="journal article" date="2018" name="ACS Chem. Biol.">
        <title>Ketoreductase domain dysfunction expands chemodiversity: malyngamide biosynthesis in the cyanobacterium Okeania hirsuta.</title>
        <authorList>
            <person name="Moss N.A."/>
            <person name="Leao T."/>
            <person name="Rankin M."/>
            <person name="McCullough T.M."/>
            <person name="Qu P."/>
            <person name="Korobeynikov A."/>
            <person name="Smith J.L."/>
            <person name="Gerwick L."/>
            <person name="Gerwick W.H."/>
        </authorList>
    </citation>
    <scope>NUCLEOTIDE SEQUENCE [LARGE SCALE GENOMIC DNA]</scope>
    <source>
        <strain evidence="15 16">PAB10Feb10-1</strain>
    </source>
</reference>
<dbReference type="GO" id="GO:0055085">
    <property type="term" value="P:transmembrane transport"/>
    <property type="evidence" value="ECO:0007669"/>
    <property type="project" value="InterPro"/>
</dbReference>
<comment type="subcellular location">
    <subcellularLocation>
        <location evidence="2 13">Cell membrane</location>
        <topology evidence="2 13">Multi-pass membrane protein</topology>
    </subcellularLocation>
</comment>
<feature type="transmembrane region" description="Helical" evidence="14">
    <location>
        <begin position="220"/>
        <end position="241"/>
    </location>
</feature>
<gene>
    <name evidence="15" type="ORF">D5R40_12550</name>
</gene>
<keyword evidence="7" id="KW-0862">Zinc</keyword>
<sequence length="272" mass="28943">MDFSEWINLFSLPFMQRAIIGGILLGILGGIIGGFVILRQLSLFGNVLGHTAFLAVVLAALLQLPLTIALTVFLVFFGLGINYLIEKTNLGGDTILSIVIAGSVALGTIGFNFIPGYRGNLLSILFGDILAISNLDLLFLVILLVVTLGWLGLTLQQQILLTLNSDLAQIQGIPVQRYKYIFIIILSLAIALTMRAVGILLVDAFLVIPAATAKLICHQFVPFLGVSATIGAMSGVLGMIVSGSFNLPSGPSIVLVQLVTFLIVVFSGRGKF</sequence>
<dbReference type="OrthoDB" id="511359at2"/>
<evidence type="ECO:0000256" key="12">
    <source>
        <dbReference type="ARBA" id="ARBA00040080"/>
    </source>
</evidence>
<evidence type="ECO:0000256" key="11">
    <source>
        <dbReference type="ARBA" id="ARBA00023136"/>
    </source>
</evidence>
<evidence type="ECO:0000256" key="2">
    <source>
        <dbReference type="ARBA" id="ARBA00004651"/>
    </source>
</evidence>
<feature type="transmembrane region" description="Helical" evidence="14">
    <location>
        <begin position="135"/>
        <end position="160"/>
    </location>
</feature>
<evidence type="ECO:0000256" key="13">
    <source>
        <dbReference type="RuleBase" id="RU003943"/>
    </source>
</evidence>
<keyword evidence="10" id="KW-0406">Ion transport</keyword>
<evidence type="ECO:0000256" key="14">
    <source>
        <dbReference type="SAM" id="Phobius"/>
    </source>
</evidence>
<evidence type="ECO:0000256" key="9">
    <source>
        <dbReference type="ARBA" id="ARBA00022989"/>
    </source>
</evidence>
<keyword evidence="6 13" id="KW-0812">Transmembrane</keyword>
<dbReference type="Pfam" id="PF00950">
    <property type="entry name" value="ABC-3"/>
    <property type="match status" value="1"/>
</dbReference>
<feature type="transmembrane region" description="Helical" evidence="14">
    <location>
        <begin position="247"/>
        <end position="266"/>
    </location>
</feature>
<evidence type="ECO:0000256" key="4">
    <source>
        <dbReference type="ARBA" id="ARBA00022448"/>
    </source>
</evidence>
<dbReference type="Proteomes" id="UP000269154">
    <property type="component" value="Unassembled WGS sequence"/>
</dbReference>
<comment type="similarity">
    <text evidence="3 13">Belongs to the ABC-3 integral membrane protein family.</text>
</comment>
<evidence type="ECO:0000256" key="10">
    <source>
        <dbReference type="ARBA" id="ARBA00023065"/>
    </source>
</evidence>
<dbReference type="Gene3D" id="1.10.3470.10">
    <property type="entry name" value="ABC transporter involved in vitamin B12 uptake, BtuC"/>
    <property type="match status" value="1"/>
</dbReference>
<keyword evidence="16" id="KW-1185">Reference proteome</keyword>
<feature type="transmembrane region" description="Helical" evidence="14">
    <location>
        <begin position="50"/>
        <end position="83"/>
    </location>
</feature>
<evidence type="ECO:0000256" key="6">
    <source>
        <dbReference type="ARBA" id="ARBA00022692"/>
    </source>
</evidence>
<dbReference type="AlphaFoldDB" id="A0A3N6QDQ2"/>
<keyword evidence="8" id="KW-0864">Zinc transport</keyword>
<dbReference type="RefSeq" id="WP_124146654.1">
    <property type="nucleotide sequence ID" value="NZ_CAWOKI010000183.1"/>
</dbReference>
<evidence type="ECO:0000256" key="3">
    <source>
        <dbReference type="ARBA" id="ARBA00008034"/>
    </source>
</evidence>
<dbReference type="InterPro" id="IPR001626">
    <property type="entry name" value="ABC_TroCD"/>
</dbReference>
<evidence type="ECO:0000256" key="7">
    <source>
        <dbReference type="ARBA" id="ARBA00022833"/>
    </source>
</evidence>
<dbReference type="GO" id="GO:0010043">
    <property type="term" value="P:response to zinc ion"/>
    <property type="evidence" value="ECO:0007669"/>
    <property type="project" value="TreeGrafter"/>
</dbReference>
<protein>
    <recommendedName>
        <fullName evidence="12">High-affinity zinc uptake system membrane protein ZnuB</fullName>
    </recommendedName>
</protein>